<dbReference type="GeneID" id="96088138"/>
<keyword evidence="2" id="KW-1185">Reference proteome</keyword>
<dbReference type="RefSeq" id="XP_069304979.1">
    <property type="nucleotide sequence ID" value="XM_069454003.1"/>
</dbReference>
<gene>
    <name evidence="1" type="ORF">ACET3X_007816</name>
</gene>
<reference evidence="1 2" key="1">
    <citation type="submission" date="2024-09" db="EMBL/GenBank/DDBJ databases">
        <title>T2T genomes of carrot and Alternaria dauci and their utility for understanding host-pathogen interaction during carrot leaf blight disease.</title>
        <authorList>
            <person name="Liu W."/>
            <person name="Xu S."/>
            <person name="Ou C."/>
            <person name="Liu X."/>
            <person name="Zhuang F."/>
            <person name="Deng X.W."/>
        </authorList>
    </citation>
    <scope>NUCLEOTIDE SEQUENCE [LARGE SCALE GENOMIC DNA]</scope>
    <source>
        <strain evidence="1 2">A2016</strain>
    </source>
</reference>
<sequence>MPLSIISRPEKQQPTGRRSLSALFELRLAEFPTLSTRVVSSRYSSTAEPAQSWSDIIQHGLRPRFARFLDLPREIRFPIWTLAFPSVGQVAVRDAVKRGDDPKKPKFLPDLCFTSKKTFEETVISFIIASRFQVCSYKDNLFLRAFLEADKGRFEQIRQLDFDFFSRYKGDTTENADLELVVQCTGLRNIKLGFHKEELTYYRLEDEWEMRCSTQPCSAADLFAKYKLSRLLDCGMLGTIIIEHSGYFSEAAEGAAEELGAMLKEKFAEKVSKQAVELVYTRKRRRTRQMYDW</sequence>
<protein>
    <submittedName>
        <fullName evidence="1">Uncharacterized protein</fullName>
    </submittedName>
</protein>
<evidence type="ECO:0000313" key="1">
    <source>
        <dbReference type="EMBL" id="KAL1794395.1"/>
    </source>
</evidence>
<comment type="caution">
    <text evidence="1">The sequence shown here is derived from an EMBL/GenBank/DDBJ whole genome shotgun (WGS) entry which is preliminary data.</text>
</comment>
<proteinExistence type="predicted"/>
<dbReference type="Proteomes" id="UP001578633">
    <property type="component" value="Chromosome 7"/>
</dbReference>
<name>A0ABR3UDG5_9PLEO</name>
<evidence type="ECO:0000313" key="2">
    <source>
        <dbReference type="Proteomes" id="UP001578633"/>
    </source>
</evidence>
<organism evidence="1 2">
    <name type="scientific">Alternaria dauci</name>
    <dbReference type="NCBI Taxonomy" id="48095"/>
    <lineage>
        <taxon>Eukaryota</taxon>
        <taxon>Fungi</taxon>
        <taxon>Dikarya</taxon>
        <taxon>Ascomycota</taxon>
        <taxon>Pezizomycotina</taxon>
        <taxon>Dothideomycetes</taxon>
        <taxon>Pleosporomycetidae</taxon>
        <taxon>Pleosporales</taxon>
        <taxon>Pleosporineae</taxon>
        <taxon>Pleosporaceae</taxon>
        <taxon>Alternaria</taxon>
        <taxon>Alternaria sect. Porri</taxon>
    </lineage>
</organism>
<dbReference type="EMBL" id="JBHGVX010000007">
    <property type="protein sequence ID" value="KAL1794395.1"/>
    <property type="molecule type" value="Genomic_DNA"/>
</dbReference>
<accession>A0ABR3UDG5</accession>